<dbReference type="EMBL" id="JAWPEI010000001">
    <property type="protein sequence ID" value="KAK4739132.1"/>
    <property type="molecule type" value="Genomic_DNA"/>
</dbReference>
<proteinExistence type="predicted"/>
<name>A0AAV9MM87_9SOLN</name>
<comment type="caution">
    <text evidence="1">The sequence shown here is derived from an EMBL/GenBank/DDBJ whole genome shotgun (WGS) entry which is preliminary data.</text>
</comment>
<keyword evidence="2" id="KW-1185">Reference proteome</keyword>
<evidence type="ECO:0000313" key="1">
    <source>
        <dbReference type="EMBL" id="KAK4739132.1"/>
    </source>
</evidence>
<dbReference type="Proteomes" id="UP001311915">
    <property type="component" value="Unassembled WGS sequence"/>
</dbReference>
<evidence type="ECO:0000313" key="2">
    <source>
        <dbReference type="Proteomes" id="UP001311915"/>
    </source>
</evidence>
<dbReference type="AlphaFoldDB" id="A0AAV9MM87"/>
<sequence>MKKPATSRSSRYNKSYKSGMIQINLLYVNDNPPPFGKLQHLLHTNAEKIYFVPEFQQRIVTKECVGKSVLSNAVPQ</sequence>
<organism evidence="1 2">
    <name type="scientific">Solanum pinnatisectum</name>
    <name type="common">tansyleaf nightshade</name>
    <dbReference type="NCBI Taxonomy" id="50273"/>
    <lineage>
        <taxon>Eukaryota</taxon>
        <taxon>Viridiplantae</taxon>
        <taxon>Streptophyta</taxon>
        <taxon>Embryophyta</taxon>
        <taxon>Tracheophyta</taxon>
        <taxon>Spermatophyta</taxon>
        <taxon>Magnoliopsida</taxon>
        <taxon>eudicotyledons</taxon>
        <taxon>Gunneridae</taxon>
        <taxon>Pentapetalae</taxon>
        <taxon>asterids</taxon>
        <taxon>lamiids</taxon>
        <taxon>Solanales</taxon>
        <taxon>Solanaceae</taxon>
        <taxon>Solanoideae</taxon>
        <taxon>Solaneae</taxon>
        <taxon>Solanum</taxon>
    </lineage>
</organism>
<gene>
    <name evidence="1" type="ORF">R3W88_002829</name>
</gene>
<accession>A0AAV9MM87</accession>
<reference evidence="1 2" key="1">
    <citation type="submission" date="2023-10" db="EMBL/GenBank/DDBJ databases">
        <title>Genome-Wide Identification Analysis in wild type Solanum Pinnatisectum Reveals Some Genes Defensing Phytophthora Infestans.</title>
        <authorList>
            <person name="Sun C."/>
        </authorList>
    </citation>
    <scope>NUCLEOTIDE SEQUENCE [LARGE SCALE GENOMIC DNA]</scope>
    <source>
        <strain evidence="1">LQN</strain>
        <tissue evidence="1">Leaf</tissue>
    </source>
</reference>
<protein>
    <submittedName>
        <fullName evidence="1">Uncharacterized protein</fullName>
    </submittedName>
</protein>